<feature type="transmembrane region" description="Helical" evidence="1">
    <location>
        <begin position="93"/>
        <end position="115"/>
    </location>
</feature>
<gene>
    <name evidence="3" type="ORF">J8273_2422</name>
</gene>
<keyword evidence="1" id="KW-1133">Transmembrane helix</keyword>
<feature type="chain" id="PRO_5035236585" evidence="2">
    <location>
        <begin position="21"/>
        <end position="180"/>
    </location>
</feature>
<reference evidence="3" key="1">
    <citation type="submission" date="2021-05" db="EMBL/GenBank/DDBJ databases">
        <title>A free-living protist that lacks canonical eukaryotic 1 DNA replication and segregation systems.</title>
        <authorList>
            <person name="Salas-Leiva D.E."/>
            <person name="Tromer E.C."/>
            <person name="Curtis B.A."/>
            <person name="Jerlstrom-Hultqvist J."/>
            <person name="Kolisko M."/>
            <person name="Yi Z."/>
            <person name="Salas-Leiva J.S."/>
            <person name="Gallot-Lavallee L."/>
            <person name="Kops G.J.P.L."/>
            <person name="Archibald J.M."/>
            <person name="Simpson A.G.B."/>
            <person name="Roger A.J."/>
        </authorList>
    </citation>
    <scope>NUCLEOTIDE SEQUENCE</scope>
    <source>
        <strain evidence="3">BICM</strain>
    </source>
</reference>
<keyword evidence="2" id="KW-0732">Signal</keyword>
<keyword evidence="4" id="KW-1185">Reference proteome</keyword>
<keyword evidence="1" id="KW-0472">Membrane</keyword>
<feature type="signal peptide" evidence="2">
    <location>
        <begin position="1"/>
        <end position="20"/>
    </location>
</feature>
<name>A0A8J6EB28_9EUKA</name>
<evidence type="ECO:0000256" key="1">
    <source>
        <dbReference type="SAM" id="Phobius"/>
    </source>
</evidence>
<proteinExistence type="predicted"/>
<sequence>MRRILLASCILFLLFSSIDCKRAGDFLYSTRPFQPARKDIDTALDAKNLNATLHAALLDNSPQNASVTIDSAPFSESPFTDDAVDTDDSLMPLVLMIPILLVVTVEICGMLFGCFSSLKSMFFKSAPAASSVVTSSPLLAIPGMESVRPALVTDSGVDMNSRPDYPVLMTQAPRTDGNFA</sequence>
<protein>
    <submittedName>
        <fullName evidence="3">Uncharacterized protein</fullName>
    </submittedName>
</protein>
<dbReference type="EMBL" id="JAHDYR010000007">
    <property type="protein sequence ID" value="KAG9396070.1"/>
    <property type="molecule type" value="Genomic_DNA"/>
</dbReference>
<evidence type="ECO:0000313" key="3">
    <source>
        <dbReference type="EMBL" id="KAG9396070.1"/>
    </source>
</evidence>
<dbReference type="AlphaFoldDB" id="A0A8J6EB28"/>
<evidence type="ECO:0000256" key="2">
    <source>
        <dbReference type="SAM" id="SignalP"/>
    </source>
</evidence>
<organism evidence="3 4">
    <name type="scientific">Carpediemonas membranifera</name>
    <dbReference type="NCBI Taxonomy" id="201153"/>
    <lineage>
        <taxon>Eukaryota</taxon>
        <taxon>Metamonada</taxon>
        <taxon>Carpediemonas-like organisms</taxon>
        <taxon>Carpediemonas</taxon>
    </lineage>
</organism>
<dbReference type="Proteomes" id="UP000717585">
    <property type="component" value="Unassembled WGS sequence"/>
</dbReference>
<accession>A0A8J6EB28</accession>
<keyword evidence="1" id="KW-0812">Transmembrane</keyword>
<comment type="caution">
    <text evidence="3">The sequence shown here is derived from an EMBL/GenBank/DDBJ whole genome shotgun (WGS) entry which is preliminary data.</text>
</comment>
<evidence type="ECO:0000313" key="4">
    <source>
        <dbReference type="Proteomes" id="UP000717585"/>
    </source>
</evidence>